<protein>
    <submittedName>
        <fullName evidence="2">(Perigord truffle) hypothetical protein</fullName>
    </submittedName>
</protein>
<evidence type="ECO:0000256" key="1">
    <source>
        <dbReference type="SAM" id="MobiDB-lite"/>
    </source>
</evidence>
<gene>
    <name evidence="2" type="ORF">GSTUM_00003518001</name>
</gene>
<proteinExistence type="predicted"/>
<keyword evidence="3" id="KW-1185">Reference proteome</keyword>
<dbReference type="EMBL" id="FN430069">
    <property type="protein sequence ID" value="CAZ81358.1"/>
    <property type="molecule type" value="Genomic_DNA"/>
</dbReference>
<dbReference type="InParanoid" id="D5GA15"/>
<organism evidence="2 3">
    <name type="scientific">Tuber melanosporum (strain Mel28)</name>
    <name type="common">Perigord black truffle</name>
    <dbReference type="NCBI Taxonomy" id="656061"/>
    <lineage>
        <taxon>Eukaryota</taxon>
        <taxon>Fungi</taxon>
        <taxon>Dikarya</taxon>
        <taxon>Ascomycota</taxon>
        <taxon>Pezizomycotina</taxon>
        <taxon>Pezizomycetes</taxon>
        <taxon>Pezizales</taxon>
        <taxon>Tuberaceae</taxon>
        <taxon>Tuber</taxon>
    </lineage>
</organism>
<evidence type="ECO:0000313" key="2">
    <source>
        <dbReference type="EMBL" id="CAZ81358.1"/>
    </source>
</evidence>
<feature type="region of interest" description="Disordered" evidence="1">
    <location>
        <begin position="1"/>
        <end position="63"/>
    </location>
</feature>
<dbReference type="STRING" id="656061.D5GA15"/>
<dbReference type="eggNOG" id="ENOG502RZJP">
    <property type="taxonomic scope" value="Eukaryota"/>
</dbReference>
<dbReference type="GeneID" id="9187057"/>
<accession>D5GA15</accession>
<dbReference type="RefSeq" id="XP_002837167.1">
    <property type="nucleotide sequence ID" value="XM_002837121.1"/>
</dbReference>
<reference evidence="2 3" key="1">
    <citation type="journal article" date="2010" name="Nature">
        <title>Perigord black truffle genome uncovers evolutionary origins and mechanisms of symbiosis.</title>
        <authorList>
            <person name="Martin F."/>
            <person name="Kohler A."/>
            <person name="Murat C."/>
            <person name="Balestrini R."/>
            <person name="Coutinho P.M."/>
            <person name="Jaillon O."/>
            <person name="Montanini B."/>
            <person name="Morin E."/>
            <person name="Noel B."/>
            <person name="Percudani R."/>
            <person name="Porcel B."/>
            <person name="Rubini A."/>
            <person name="Amicucci A."/>
            <person name="Amselem J."/>
            <person name="Anthouard V."/>
            <person name="Arcioni S."/>
            <person name="Artiguenave F."/>
            <person name="Aury J.M."/>
            <person name="Ballario P."/>
            <person name="Bolchi A."/>
            <person name="Brenna A."/>
            <person name="Brun A."/>
            <person name="Buee M."/>
            <person name="Cantarel B."/>
            <person name="Chevalier G."/>
            <person name="Couloux A."/>
            <person name="Da Silva C."/>
            <person name="Denoeud F."/>
            <person name="Duplessis S."/>
            <person name="Ghignone S."/>
            <person name="Hilselberger B."/>
            <person name="Iotti M."/>
            <person name="Marcais B."/>
            <person name="Mello A."/>
            <person name="Miranda M."/>
            <person name="Pacioni G."/>
            <person name="Quesneville H."/>
            <person name="Riccioni C."/>
            <person name="Ruotolo R."/>
            <person name="Splivallo R."/>
            <person name="Stocchi V."/>
            <person name="Tisserant E."/>
            <person name="Viscomi A.R."/>
            <person name="Zambonelli A."/>
            <person name="Zampieri E."/>
            <person name="Henrissat B."/>
            <person name="Lebrun M.H."/>
            <person name="Paolocci F."/>
            <person name="Bonfante P."/>
            <person name="Ottonello S."/>
            <person name="Wincker P."/>
        </authorList>
    </citation>
    <scope>NUCLEOTIDE SEQUENCE [LARGE SCALE GENOMIC DNA]</scope>
    <source>
        <strain evidence="2 3">Mel28</strain>
    </source>
</reference>
<sequence length="182" mass="19568">MDSSHSRNVLGVDNTAAGVKRSAPGSLLPPFEPSSSPPCFKCHSSHTSESKNRYPTPVRSSSLGILSTPPPQLSCKPANTLQNHITNHLAFSRLSSTPLSALLSNLPSSLAQLVNKELLIDVLNNLHCVGEIKRSGKDAAGKPLESEYCYTPDRDTDSGRRDAVVQGMGRVGLRACRRTHKV</sequence>
<dbReference type="HOGENOM" id="CLU_1483034_0_0_1"/>
<dbReference type="AlphaFoldDB" id="D5GA15"/>
<dbReference type="Proteomes" id="UP000006911">
    <property type="component" value="Unassembled WGS sequence"/>
</dbReference>
<name>D5GA15_TUBMM</name>
<dbReference type="KEGG" id="tml:GSTUM_00003518001"/>
<evidence type="ECO:0000313" key="3">
    <source>
        <dbReference type="Proteomes" id="UP000006911"/>
    </source>
</evidence>
<dbReference type="FunCoup" id="D5GA15">
    <property type="interactions" value="360"/>
</dbReference>